<dbReference type="AlphaFoldDB" id="A0A1L7ANM5"/>
<protein>
    <submittedName>
        <fullName evidence="2">Uncharacterized protein</fullName>
    </submittedName>
</protein>
<evidence type="ECO:0000313" key="3">
    <source>
        <dbReference type="Proteomes" id="UP000185494"/>
    </source>
</evidence>
<organism evidence="2 3">
    <name type="scientific">Roseomonas gilardii</name>
    <dbReference type="NCBI Taxonomy" id="257708"/>
    <lineage>
        <taxon>Bacteria</taxon>
        <taxon>Pseudomonadati</taxon>
        <taxon>Pseudomonadota</taxon>
        <taxon>Alphaproteobacteria</taxon>
        <taxon>Acetobacterales</taxon>
        <taxon>Roseomonadaceae</taxon>
        <taxon>Roseomonas</taxon>
    </lineage>
</organism>
<evidence type="ECO:0000313" key="2">
    <source>
        <dbReference type="EMBL" id="APT60284.1"/>
    </source>
</evidence>
<dbReference type="KEGG" id="rgi:RGI145_23420"/>
<geneLocation type="plasmid" evidence="2 3">
    <name>1</name>
</geneLocation>
<dbReference type="Proteomes" id="UP000185494">
    <property type="component" value="Chromosome 1"/>
</dbReference>
<feature type="region of interest" description="Disordered" evidence="1">
    <location>
        <begin position="1"/>
        <end position="21"/>
    </location>
</feature>
<evidence type="ECO:0000256" key="1">
    <source>
        <dbReference type="SAM" id="MobiDB-lite"/>
    </source>
</evidence>
<gene>
    <name evidence="2" type="ORF">RGI145_23420</name>
</gene>
<sequence length="79" mass="8670">MTDAPPADLPDEPLPLAPARPEEITEALAYALRYDERGRPRPNGGELIAGLAAQHLTQHLQRAGFVLMKRRPGRPHRAG</sequence>
<reference evidence="2 3" key="1">
    <citation type="submission" date="2016-05" db="EMBL/GenBank/DDBJ databases">
        <title>Complete Genome and Methylome Analysis of Psychrotrophic Bacterial Isolates from Antarctic Lake Untersee.</title>
        <authorList>
            <person name="Fomenkov A."/>
            <person name="Akimov V.N."/>
            <person name="Vasilyeva L.V."/>
            <person name="Andersen D."/>
            <person name="Vincze T."/>
            <person name="Roberts R.J."/>
        </authorList>
    </citation>
    <scope>NUCLEOTIDE SEQUENCE [LARGE SCALE GENOMIC DNA]</scope>
    <source>
        <strain evidence="2 3">U14-5</strain>
        <plasmid evidence="3">Plasmid 1</plasmid>
    </source>
</reference>
<dbReference type="RefSeq" id="WP_075800983.1">
    <property type="nucleotide sequence ID" value="NZ_CP015585.1"/>
</dbReference>
<accession>A0A1L7ANM5</accession>
<name>A0A1L7ANM5_9PROT</name>
<keyword evidence="2" id="KW-0614">Plasmid</keyword>
<proteinExistence type="predicted"/>
<dbReference type="EMBL" id="CP015585">
    <property type="protein sequence ID" value="APT60284.1"/>
    <property type="molecule type" value="Genomic_DNA"/>
</dbReference>